<reference evidence="1" key="3">
    <citation type="submission" date="2024-01" db="EMBL/GenBank/DDBJ databases">
        <authorList>
            <person name="Coelho M.A."/>
            <person name="David-Palma M."/>
            <person name="Shea T."/>
            <person name="Sun S."/>
            <person name="Cuomo C.A."/>
            <person name="Heitman J."/>
        </authorList>
    </citation>
    <scope>NUCLEOTIDE SEQUENCE</scope>
    <source>
        <strain evidence="1">CBS 7841</strain>
    </source>
</reference>
<accession>A0A1E3IZS7</accession>
<protein>
    <submittedName>
        <fullName evidence="1">Uncharacterized protein</fullName>
    </submittedName>
</protein>
<reference evidence="1" key="1">
    <citation type="submission" date="2016-06" db="EMBL/GenBank/DDBJ databases">
        <authorList>
            <person name="Cuomo C."/>
            <person name="Litvintseva A."/>
            <person name="Heitman J."/>
            <person name="Chen Y."/>
            <person name="Sun S."/>
            <person name="Springer D."/>
            <person name="Dromer F."/>
            <person name="Young S."/>
            <person name="Zeng Q."/>
            <person name="Chapman S."/>
            <person name="Gujja S."/>
            <person name="Saif S."/>
            <person name="Birren B."/>
        </authorList>
    </citation>
    <scope>NUCLEOTIDE SEQUENCE</scope>
    <source>
        <strain evidence="1">CBS 7841</strain>
    </source>
</reference>
<organism evidence="1 2">
    <name type="scientific">Cryptococcus depauperatus CBS 7841</name>
    <dbReference type="NCBI Taxonomy" id="1295531"/>
    <lineage>
        <taxon>Eukaryota</taxon>
        <taxon>Fungi</taxon>
        <taxon>Dikarya</taxon>
        <taxon>Basidiomycota</taxon>
        <taxon>Agaricomycotina</taxon>
        <taxon>Tremellomycetes</taxon>
        <taxon>Tremellales</taxon>
        <taxon>Cryptococcaceae</taxon>
        <taxon>Cryptococcus</taxon>
    </lineage>
</organism>
<dbReference type="EMBL" id="CP143784">
    <property type="protein sequence ID" value="WVN84897.1"/>
    <property type="molecule type" value="Genomic_DNA"/>
</dbReference>
<dbReference type="VEuPathDB" id="FungiDB:L203_00309"/>
<reference evidence="1" key="2">
    <citation type="journal article" date="2022" name="Elife">
        <title>Obligate sexual reproduction of a homothallic fungus closely related to the Cryptococcus pathogenic species complex.</title>
        <authorList>
            <person name="Passer A.R."/>
            <person name="Clancey S.A."/>
            <person name="Shea T."/>
            <person name="David-Palma M."/>
            <person name="Averette A.F."/>
            <person name="Boekhout T."/>
            <person name="Porcel B.M."/>
            <person name="Nowrousian M."/>
            <person name="Cuomo C.A."/>
            <person name="Sun S."/>
            <person name="Heitman J."/>
            <person name="Coelho M.A."/>
        </authorList>
    </citation>
    <scope>NUCLEOTIDE SEQUENCE</scope>
    <source>
        <strain evidence="1">CBS 7841</strain>
    </source>
</reference>
<evidence type="ECO:0000313" key="1">
    <source>
        <dbReference type="EMBL" id="WVN84897.1"/>
    </source>
</evidence>
<sequence length="87" mass="8841">MSSSEFVSAKEVATATNRVSAVASSQPTPSGAGVVEASKKLWDSWSTGERAGFIIGILAGIGLFTGLIWLCVSRAKAKGKAKGKAGV</sequence>
<dbReference type="GeneID" id="91084249"/>
<keyword evidence="2" id="KW-1185">Reference proteome</keyword>
<dbReference type="Proteomes" id="UP000094043">
    <property type="component" value="Chromosome 1"/>
</dbReference>
<dbReference type="KEGG" id="cdep:91084249"/>
<dbReference type="RefSeq" id="XP_066065598.1">
    <property type="nucleotide sequence ID" value="XM_066209501.1"/>
</dbReference>
<evidence type="ECO:0000313" key="2">
    <source>
        <dbReference type="Proteomes" id="UP000094043"/>
    </source>
</evidence>
<proteinExistence type="predicted"/>
<gene>
    <name evidence="1" type="ORF">L203_100033</name>
</gene>
<name>A0A1E3IZS7_9TREE</name>
<dbReference type="AlphaFoldDB" id="A0A1E3IZS7"/>